<evidence type="ECO:0000313" key="2">
    <source>
        <dbReference type="EMBL" id="OQP58766.1"/>
    </source>
</evidence>
<accession>A0A1V9FKL9</accession>
<feature type="transmembrane region" description="Helical" evidence="1">
    <location>
        <begin position="6"/>
        <end position="25"/>
    </location>
</feature>
<comment type="caution">
    <text evidence="2">The sequence shown here is derived from an EMBL/GenBank/DDBJ whole genome shotgun (WGS) entry which is preliminary data.</text>
</comment>
<keyword evidence="1" id="KW-1133">Transmembrane helix</keyword>
<evidence type="ECO:0000256" key="1">
    <source>
        <dbReference type="SAM" id="Phobius"/>
    </source>
</evidence>
<reference evidence="3" key="1">
    <citation type="submission" date="2016-04" db="EMBL/GenBank/DDBJ databases">
        <authorList>
            <person name="Chen L."/>
            <person name="Zhuang W."/>
            <person name="Wang G."/>
        </authorList>
    </citation>
    <scope>NUCLEOTIDE SEQUENCE [LARGE SCALE GENOMIC DNA]</scope>
    <source>
        <strain evidence="3">208</strain>
    </source>
</reference>
<dbReference type="EMBL" id="LWBP01000187">
    <property type="protein sequence ID" value="OQP58766.1"/>
    <property type="molecule type" value="Genomic_DNA"/>
</dbReference>
<keyword evidence="3" id="KW-1185">Reference proteome</keyword>
<name>A0A1V9FKL9_9BACT</name>
<evidence type="ECO:0000313" key="3">
    <source>
        <dbReference type="Proteomes" id="UP000192276"/>
    </source>
</evidence>
<organism evidence="2 3">
    <name type="scientific">Niastella populi</name>
    <dbReference type="NCBI Taxonomy" id="550983"/>
    <lineage>
        <taxon>Bacteria</taxon>
        <taxon>Pseudomonadati</taxon>
        <taxon>Bacteroidota</taxon>
        <taxon>Chitinophagia</taxon>
        <taxon>Chitinophagales</taxon>
        <taxon>Chitinophagaceae</taxon>
        <taxon>Niastella</taxon>
    </lineage>
</organism>
<dbReference type="Proteomes" id="UP000192276">
    <property type="component" value="Unassembled WGS sequence"/>
</dbReference>
<proteinExistence type="predicted"/>
<protein>
    <submittedName>
        <fullName evidence="2">Uncharacterized protein</fullName>
    </submittedName>
</protein>
<sequence>MNYFILVPFIIALLAFCIFFSRAILFTGLRRLKRFTLIMLCAFGALIVLYFIKYISETRLIPTGLIDISYEANNRIVKLIGMAAFVAIAFYKINKEKNNWWLTAVWAVIVALNAAEVTWLAYLYVNYQVPELAADTPAVIREIVAHTTNPQHYIINMIYPCCWILISALCLAKIRKEKRKLVLHTYPSYSKMSSL</sequence>
<dbReference type="STRING" id="550983.A4R26_22640"/>
<dbReference type="AlphaFoldDB" id="A0A1V9FKL9"/>
<feature type="transmembrane region" description="Helical" evidence="1">
    <location>
        <begin position="153"/>
        <end position="172"/>
    </location>
</feature>
<feature type="transmembrane region" description="Helical" evidence="1">
    <location>
        <begin position="100"/>
        <end position="122"/>
    </location>
</feature>
<feature type="transmembrane region" description="Helical" evidence="1">
    <location>
        <begin position="76"/>
        <end position="93"/>
    </location>
</feature>
<keyword evidence="1" id="KW-0812">Transmembrane</keyword>
<gene>
    <name evidence="2" type="ORF">A4R26_22640</name>
</gene>
<feature type="transmembrane region" description="Helical" evidence="1">
    <location>
        <begin position="37"/>
        <end position="56"/>
    </location>
</feature>
<keyword evidence="1" id="KW-0472">Membrane</keyword>